<feature type="region of interest" description="Disordered" evidence="1">
    <location>
        <begin position="244"/>
        <end position="298"/>
    </location>
</feature>
<evidence type="ECO:0000256" key="1">
    <source>
        <dbReference type="SAM" id="MobiDB-lite"/>
    </source>
</evidence>
<gene>
    <name evidence="2" type="ORF">CR201_G0001928</name>
</gene>
<dbReference type="EMBL" id="NDHI03003365">
    <property type="protein sequence ID" value="PNJ81833.1"/>
    <property type="molecule type" value="Genomic_DNA"/>
</dbReference>
<accession>A0A2J8XII8</accession>
<feature type="region of interest" description="Disordered" evidence="1">
    <location>
        <begin position="67"/>
        <end position="100"/>
    </location>
</feature>
<protein>
    <submittedName>
        <fullName evidence="2">CAAP1 isoform 4</fullName>
    </submittedName>
</protein>
<name>A0A2J8XII8_PONAB</name>
<organism evidence="2">
    <name type="scientific">Pongo abelii</name>
    <name type="common">Sumatran orangutan</name>
    <name type="synonym">Pongo pygmaeus abelii</name>
    <dbReference type="NCBI Taxonomy" id="9601"/>
    <lineage>
        <taxon>Eukaryota</taxon>
        <taxon>Metazoa</taxon>
        <taxon>Chordata</taxon>
        <taxon>Craniata</taxon>
        <taxon>Vertebrata</taxon>
        <taxon>Euteleostomi</taxon>
        <taxon>Mammalia</taxon>
        <taxon>Eutheria</taxon>
        <taxon>Euarchontoglires</taxon>
        <taxon>Primates</taxon>
        <taxon>Haplorrhini</taxon>
        <taxon>Catarrhini</taxon>
        <taxon>Hominidae</taxon>
        <taxon>Pongo</taxon>
    </lineage>
</organism>
<dbReference type="PANTHER" id="PTHR14740:SF3">
    <property type="entry name" value="CASPASE ACTIVITY AND APOPTOSIS INHIBITOR 1"/>
    <property type="match status" value="1"/>
</dbReference>
<feature type="compositionally biased region" description="Basic and acidic residues" evidence="1">
    <location>
        <begin position="245"/>
        <end position="262"/>
    </location>
</feature>
<dbReference type="InterPro" id="IPR038991">
    <property type="entry name" value="CAAP1"/>
</dbReference>
<dbReference type="Pfam" id="PF15335">
    <property type="entry name" value="CAAP1"/>
    <property type="match status" value="1"/>
</dbReference>
<comment type="caution">
    <text evidence="2">The sequence shown here is derived from an EMBL/GenBank/DDBJ whole genome shotgun (WGS) entry which is preliminary data.</text>
</comment>
<dbReference type="GO" id="GO:0042981">
    <property type="term" value="P:regulation of apoptotic process"/>
    <property type="evidence" value="ECO:0007669"/>
    <property type="project" value="InterPro"/>
</dbReference>
<dbReference type="AlphaFoldDB" id="A0A2J8XII8"/>
<dbReference type="PANTHER" id="PTHR14740">
    <property type="entry name" value="CASPASE ACTIVITY AND APOPTOSIS INHIBITOR 1"/>
    <property type="match status" value="1"/>
</dbReference>
<feature type="region of interest" description="Disordered" evidence="1">
    <location>
        <begin position="318"/>
        <end position="341"/>
    </location>
</feature>
<reference evidence="2" key="1">
    <citation type="submission" date="2017-12" db="EMBL/GenBank/DDBJ databases">
        <title>High-resolution comparative analysis of great ape genomes.</title>
        <authorList>
            <person name="Pollen A."/>
            <person name="Hastie A."/>
            <person name="Hormozdiari F."/>
            <person name="Dougherty M."/>
            <person name="Liu R."/>
            <person name="Chaisson M."/>
            <person name="Hoppe E."/>
            <person name="Hill C."/>
            <person name="Pang A."/>
            <person name="Hillier L."/>
            <person name="Baker C."/>
            <person name="Armstrong J."/>
            <person name="Shendure J."/>
            <person name="Paten B."/>
            <person name="Wilson R."/>
            <person name="Chao H."/>
            <person name="Schneider V."/>
            <person name="Ventura M."/>
            <person name="Kronenberg Z."/>
            <person name="Murali S."/>
            <person name="Gordon D."/>
            <person name="Cantsilieris S."/>
            <person name="Munson K."/>
            <person name="Nelson B."/>
            <person name="Raja A."/>
            <person name="Underwood J."/>
            <person name="Diekhans M."/>
            <person name="Fiddes I."/>
            <person name="Haussler D."/>
            <person name="Eichler E."/>
        </authorList>
    </citation>
    <scope>NUCLEOTIDE SEQUENCE [LARGE SCALE GENOMIC DNA]</scope>
    <source>
        <strain evidence="2">Susie</strain>
    </source>
</reference>
<evidence type="ECO:0000313" key="2">
    <source>
        <dbReference type="EMBL" id="PNJ81833.1"/>
    </source>
</evidence>
<sequence>MTGKKSSREKRRKRSCQEAAAALAAPDIVPALASGSSGSTSGCGSAGGCGSVSCCGNANFSGSVTGGGSGGSCWGGSSVERSERRKRRSTDSSSVSGSLQQETKYILPTLEKELFLAEHSDLEEGGLDLTVSLKPVSFYISDKKEMLQQCFCIIGEKKLQKMLPDVLKNCSIEEIKKLCQEQLELLSEKKILKILEGDNGMDSDMEEEADDGSKMGSDLVSSVSFIGNACGQKQDICIDSASSMRENKQPEGLELKQGKGEDSDVLSINADAYDSDIEGPCNEEAAAPEAPENTVQSEAGQIDDLEKDIEKSVNEILGLAESSPNEPKAATLAVPPPEDVQPSAQQLELLELEMRARAIKALMKAGDIKKPA</sequence>
<proteinExistence type="predicted"/>
<feature type="compositionally biased region" description="Low complexity" evidence="1">
    <location>
        <begin position="283"/>
        <end position="292"/>
    </location>
</feature>